<feature type="transmembrane region" description="Helical" evidence="2">
    <location>
        <begin position="261"/>
        <end position="284"/>
    </location>
</feature>
<feature type="compositionally biased region" description="Low complexity" evidence="1">
    <location>
        <begin position="137"/>
        <end position="154"/>
    </location>
</feature>
<feature type="compositionally biased region" description="Basic and acidic residues" evidence="1">
    <location>
        <begin position="444"/>
        <end position="459"/>
    </location>
</feature>
<sequence length="731" mass="75012">MSTNANLASGQFITTISGKRCTAVPKAGGGGGGSAATTAANNGNRNGGTVQATFSAVQAASSSATSDSTTTTSTLVTSTSTTSTSTSATTTSTSTSISTSTQEANVAPAPDVQETTTDSPLSTTSSALPTNQNVPGVSSPQAQAQPQTTPVTIQPSQADTGVIATLATASATTATQGAPAGAAAAASVASAAAAASVATGGPQSITNGNGAAIFSTIAAPPEATDDGSSTAAAAAAAGGDGNNAAIGAVTNTPGTNPEATIAIAGGVIGGVAFLCLVAFLVWFWRRRMRKRRRSTLLTPLSTDPATFGGRGGGDGTMRNGEKGEYVINRGSIGPTPKTERIKATLDYNIRRIKGRFGDMVASRASNGSVNMDRGNSQFMAANNVSGSRDSNTTNNTENTDAANGGYGAAAKDRVAGWFSRIAGAGAGLTSKLRGGSNVDAGGQNEKRAMDAQPNKKDGQPDFLTLLGMDERELERAAQNKKNSKKKRASMDRGRTGSNGNNDYLGRLNIDFDDPFSDSNAIAHQSAKPAPLAVSQTNNPFSDANAIRSNGGEYSNPKPNTYVADIRRSRGQNDRLTDFRLESMYRDSVQTVNTVDTSAKRNRFRSDPFDLERPELLQLGRSTPRTVTSSNMSVAGSSNAPRMSDASGSRLSGGVGTGEIRRPRTAHQRGDSFTSKYSSGVSMGEWSDPGPDVGPSAPMWGDNNSDRRRDSPTKGRQRSNSDESSSSVGKAL</sequence>
<feature type="region of interest" description="Disordered" evidence="1">
    <location>
        <begin position="432"/>
        <end position="462"/>
    </location>
</feature>
<dbReference type="OrthoDB" id="5240840at2759"/>
<comment type="caution">
    <text evidence="3">The sequence shown here is derived from an EMBL/GenBank/DDBJ whole genome shotgun (WGS) entry which is preliminary data.</text>
</comment>
<dbReference type="AlphaFoldDB" id="A0A0F2LVY5"/>
<dbReference type="VEuPathDB" id="FungiDB:SPSK_00450"/>
<dbReference type="KEGG" id="ssck:SPSK_00450"/>
<feature type="region of interest" description="Disordered" evidence="1">
    <location>
        <begin position="475"/>
        <end position="505"/>
    </location>
</feature>
<evidence type="ECO:0000256" key="1">
    <source>
        <dbReference type="SAM" id="MobiDB-lite"/>
    </source>
</evidence>
<protein>
    <submittedName>
        <fullName evidence="3">Uncharacterized protein</fullName>
    </submittedName>
</protein>
<feature type="compositionally biased region" description="Basic and acidic residues" evidence="1">
    <location>
        <begin position="703"/>
        <end position="712"/>
    </location>
</feature>
<feature type="region of interest" description="Disordered" evidence="1">
    <location>
        <begin position="526"/>
        <end position="559"/>
    </location>
</feature>
<organism evidence="3 4">
    <name type="scientific">Sporothrix schenckii 1099-18</name>
    <dbReference type="NCBI Taxonomy" id="1397361"/>
    <lineage>
        <taxon>Eukaryota</taxon>
        <taxon>Fungi</taxon>
        <taxon>Dikarya</taxon>
        <taxon>Ascomycota</taxon>
        <taxon>Pezizomycotina</taxon>
        <taxon>Sordariomycetes</taxon>
        <taxon>Sordariomycetidae</taxon>
        <taxon>Ophiostomatales</taxon>
        <taxon>Ophiostomataceae</taxon>
        <taxon>Sporothrix</taxon>
    </lineage>
</organism>
<reference evidence="3 4" key="1">
    <citation type="journal article" date="2014" name="BMC Genomics">
        <title>Comparative genomics of the major fungal agents of human and animal Sporotrichosis: Sporothrix schenckii and Sporothrix brasiliensis.</title>
        <authorList>
            <person name="Teixeira M.M."/>
            <person name="de Almeida L.G."/>
            <person name="Kubitschek-Barreira P."/>
            <person name="Alves F.L."/>
            <person name="Kioshima E.S."/>
            <person name="Abadio A.K."/>
            <person name="Fernandes L."/>
            <person name="Derengowski L.S."/>
            <person name="Ferreira K.S."/>
            <person name="Souza R.C."/>
            <person name="Ruiz J.C."/>
            <person name="de Andrade N.C."/>
            <person name="Paes H.C."/>
            <person name="Nicola A.M."/>
            <person name="Albuquerque P."/>
            <person name="Gerber A.L."/>
            <person name="Martins V.P."/>
            <person name="Peconick L.D."/>
            <person name="Neto A.V."/>
            <person name="Chaucanez C.B."/>
            <person name="Silva P.A."/>
            <person name="Cunha O.L."/>
            <person name="de Oliveira F.F."/>
            <person name="dos Santos T.C."/>
            <person name="Barros A.L."/>
            <person name="Soares M.A."/>
            <person name="de Oliveira L.M."/>
            <person name="Marini M.M."/>
            <person name="Villalobos-Duno H."/>
            <person name="Cunha M.M."/>
            <person name="de Hoog S."/>
            <person name="da Silveira J.F."/>
            <person name="Henrissat B."/>
            <person name="Nino-Vega G.A."/>
            <person name="Cisalpino P.S."/>
            <person name="Mora-Montes H.M."/>
            <person name="Almeida S.R."/>
            <person name="Stajich J.E."/>
            <person name="Lopes-Bezerra L.M."/>
            <person name="Vasconcelos A.T."/>
            <person name="Felipe M.S."/>
        </authorList>
    </citation>
    <scope>NUCLEOTIDE SEQUENCE [LARGE SCALE GENOMIC DNA]</scope>
    <source>
        <strain evidence="3 4">1099-18</strain>
    </source>
</reference>
<feature type="compositionally biased region" description="Low complexity" evidence="1">
    <location>
        <begin position="115"/>
        <end position="130"/>
    </location>
</feature>
<keyword evidence="2" id="KW-0812">Transmembrane</keyword>
<accession>A0A0F2LVY5</accession>
<evidence type="ECO:0000256" key="2">
    <source>
        <dbReference type="SAM" id="Phobius"/>
    </source>
</evidence>
<feature type="compositionally biased region" description="Low complexity" evidence="1">
    <location>
        <begin position="60"/>
        <end position="102"/>
    </location>
</feature>
<reference evidence="3 4" key="2">
    <citation type="journal article" date="2015" name="Eukaryot. Cell">
        <title>Asexual propagation of a virulent clone complex in a human and feline outbreak of sporotrichosis.</title>
        <authorList>
            <person name="Teixeira Mde M."/>
            <person name="Rodrigues A.M."/>
            <person name="Tsui C.K."/>
            <person name="de Almeida L.G."/>
            <person name="Van Diepeningen A.D."/>
            <person name="van den Ende B.G."/>
            <person name="Fernandes G.F."/>
            <person name="Kano R."/>
            <person name="Hamelin R.C."/>
            <person name="Lopes-Bezerra L.M."/>
            <person name="Vasconcelos A.T."/>
            <person name="de Hoog S."/>
            <person name="de Camargo Z.P."/>
            <person name="Felipe M.S."/>
        </authorList>
    </citation>
    <scope>NUCLEOTIDE SEQUENCE [LARGE SCALE GENOMIC DNA]</scope>
    <source>
        <strain evidence="3 4">1099-18</strain>
    </source>
</reference>
<dbReference type="GeneID" id="27662696"/>
<feature type="compositionally biased region" description="Low complexity" evidence="1">
    <location>
        <begin position="721"/>
        <end position="731"/>
    </location>
</feature>
<evidence type="ECO:0000313" key="4">
    <source>
        <dbReference type="Proteomes" id="UP000033710"/>
    </source>
</evidence>
<dbReference type="Proteomes" id="UP000033710">
    <property type="component" value="Unassembled WGS sequence"/>
</dbReference>
<keyword evidence="2" id="KW-1133">Transmembrane helix</keyword>
<feature type="region of interest" description="Disordered" evidence="1">
    <location>
        <begin position="618"/>
        <end position="731"/>
    </location>
</feature>
<evidence type="ECO:0000313" key="3">
    <source>
        <dbReference type="EMBL" id="KJR80056.1"/>
    </source>
</evidence>
<gene>
    <name evidence="3" type="ORF">SPSK_00450</name>
</gene>
<proteinExistence type="predicted"/>
<feature type="region of interest" description="Disordered" evidence="1">
    <location>
        <begin position="60"/>
        <end position="154"/>
    </location>
</feature>
<dbReference type="RefSeq" id="XP_016582732.1">
    <property type="nucleotide sequence ID" value="XM_016727419.1"/>
</dbReference>
<dbReference type="EMBL" id="AXCR01000012">
    <property type="protein sequence ID" value="KJR80056.1"/>
    <property type="molecule type" value="Genomic_DNA"/>
</dbReference>
<name>A0A0F2LVY5_SPOSC</name>
<feature type="compositionally biased region" description="Polar residues" evidence="1">
    <location>
        <begin position="619"/>
        <end position="649"/>
    </location>
</feature>
<keyword evidence="2" id="KW-0472">Membrane</keyword>
<feature type="compositionally biased region" description="Polar residues" evidence="1">
    <location>
        <begin position="670"/>
        <end position="680"/>
    </location>
</feature>